<feature type="transmembrane region" description="Helical" evidence="10">
    <location>
        <begin position="182"/>
        <end position="201"/>
    </location>
</feature>
<sequence length="396" mass="45599">MLHEMCRKEPTSDIRVAFENLIAKKGWYIVGGSTGLYLHRFSTVEDYEYELDELCELKNMHEHLVTYHIYSFICALGLLGNVLVLVTYAFYKKAKTMTDIYLVNVAIADLMFVLALPLIIYNEQYNWSMGTWACKVLQGSYSINLYSSLLLLACISGDRYVAIVKARRSFGIRSRAQTYSRLICTIIWLFAIILSVPTFMYSRLGEDMNNDKIETECILDFETNGTAQLMKIVLPSMQVSIGFFVPLLVMCFCYCSVIYTLLRAKNYQRNKALRVVLAVVLVFILCNLPYNIMLLIHTIRLFKERDCTAEQKIHLALSVTRSLAYLHCCLNPILYAFIGIKFRNHFCKIIEDLWCLGKKYFSSRPSSRQTSELYISAHKSFADAKENPENPSSFTM</sequence>
<evidence type="ECO:0000313" key="12">
    <source>
        <dbReference type="EMBL" id="KAI5618835.1"/>
    </source>
</evidence>
<comment type="subcellular location">
    <subcellularLocation>
        <location evidence="1">Cell membrane</location>
        <topology evidence="1">Multi-pass membrane protein</topology>
    </subcellularLocation>
</comment>
<feature type="transmembrane region" description="Helical" evidence="10">
    <location>
        <begin position="322"/>
        <end position="340"/>
    </location>
</feature>
<evidence type="ECO:0000256" key="2">
    <source>
        <dbReference type="ARBA" id="ARBA00022475"/>
    </source>
</evidence>
<dbReference type="PANTHER" id="PTHR10489:SF943">
    <property type="entry name" value="C-C CHEMOKINE RECEPTOR TYPE 6"/>
    <property type="match status" value="1"/>
</dbReference>
<evidence type="ECO:0000256" key="5">
    <source>
        <dbReference type="ARBA" id="ARBA00023040"/>
    </source>
</evidence>
<dbReference type="InterPro" id="IPR000276">
    <property type="entry name" value="GPCR_Rhodpsn"/>
</dbReference>
<feature type="transmembrane region" description="Helical" evidence="10">
    <location>
        <begin position="100"/>
        <end position="121"/>
    </location>
</feature>
<evidence type="ECO:0000259" key="11">
    <source>
        <dbReference type="PROSITE" id="PS50262"/>
    </source>
</evidence>
<dbReference type="EMBL" id="MU551677">
    <property type="protein sequence ID" value="KAI5618835.1"/>
    <property type="molecule type" value="Genomic_DNA"/>
</dbReference>
<dbReference type="Pfam" id="PF00001">
    <property type="entry name" value="7tm_1"/>
    <property type="match status" value="1"/>
</dbReference>
<protein>
    <submittedName>
        <fullName evidence="12">C-C chemokine receptor type 6</fullName>
    </submittedName>
</protein>
<dbReference type="PRINTS" id="PR00657">
    <property type="entry name" value="CCCHEMOKINER"/>
</dbReference>
<dbReference type="GO" id="GO:0019722">
    <property type="term" value="P:calcium-mediated signaling"/>
    <property type="evidence" value="ECO:0007669"/>
    <property type="project" value="TreeGrafter"/>
</dbReference>
<gene>
    <name evidence="12" type="ORF">C0J50_21506</name>
</gene>
<evidence type="ECO:0000313" key="13">
    <source>
        <dbReference type="Proteomes" id="UP001205998"/>
    </source>
</evidence>
<feature type="domain" description="G-protein coupled receptors family 1 profile" evidence="11">
    <location>
        <begin position="80"/>
        <end position="335"/>
    </location>
</feature>
<dbReference type="Gene3D" id="1.20.1070.10">
    <property type="entry name" value="Rhodopsin 7-helix transmembrane proteins"/>
    <property type="match status" value="1"/>
</dbReference>
<proteinExistence type="predicted"/>
<feature type="transmembrane region" description="Helical" evidence="10">
    <location>
        <begin position="141"/>
        <end position="161"/>
    </location>
</feature>
<keyword evidence="7 12" id="KW-0675">Receptor</keyword>
<dbReference type="SUPFAM" id="SSF81321">
    <property type="entry name" value="Family A G protein-coupled receptor-like"/>
    <property type="match status" value="1"/>
</dbReference>
<dbReference type="AlphaFoldDB" id="A0AAD5FJ24"/>
<evidence type="ECO:0000256" key="8">
    <source>
        <dbReference type="ARBA" id="ARBA00023180"/>
    </source>
</evidence>
<evidence type="ECO:0000256" key="3">
    <source>
        <dbReference type="ARBA" id="ARBA00022692"/>
    </source>
</evidence>
<dbReference type="PRINTS" id="PR00237">
    <property type="entry name" value="GPCRRHODOPSN"/>
</dbReference>
<dbReference type="GO" id="GO:0006955">
    <property type="term" value="P:immune response"/>
    <property type="evidence" value="ECO:0007669"/>
    <property type="project" value="TreeGrafter"/>
</dbReference>
<keyword evidence="4 10" id="KW-1133">Transmembrane helix</keyword>
<dbReference type="PANTHER" id="PTHR10489">
    <property type="entry name" value="CELL ADHESION MOLECULE"/>
    <property type="match status" value="1"/>
</dbReference>
<dbReference type="Proteomes" id="UP001205998">
    <property type="component" value="Unassembled WGS sequence"/>
</dbReference>
<comment type="caution">
    <text evidence="12">The sequence shown here is derived from an EMBL/GenBank/DDBJ whole genome shotgun (WGS) entry which is preliminary data.</text>
</comment>
<name>A0AAD5FJ24_SILAS</name>
<feature type="transmembrane region" description="Helical" evidence="10">
    <location>
        <begin position="239"/>
        <end position="262"/>
    </location>
</feature>
<dbReference type="InterPro" id="IPR000355">
    <property type="entry name" value="Chemokine_rcpt"/>
</dbReference>
<organism evidence="12 13">
    <name type="scientific">Silurus asotus</name>
    <name type="common">Amur catfish</name>
    <name type="synonym">Parasilurus asotus</name>
    <dbReference type="NCBI Taxonomy" id="30991"/>
    <lineage>
        <taxon>Eukaryota</taxon>
        <taxon>Metazoa</taxon>
        <taxon>Chordata</taxon>
        <taxon>Craniata</taxon>
        <taxon>Vertebrata</taxon>
        <taxon>Euteleostomi</taxon>
        <taxon>Actinopterygii</taxon>
        <taxon>Neopterygii</taxon>
        <taxon>Teleostei</taxon>
        <taxon>Ostariophysi</taxon>
        <taxon>Siluriformes</taxon>
        <taxon>Siluridae</taxon>
        <taxon>Silurus</taxon>
    </lineage>
</organism>
<dbReference type="InterPro" id="IPR017452">
    <property type="entry name" value="GPCR_Rhodpsn_7TM"/>
</dbReference>
<feature type="transmembrane region" description="Helical" evidence="10">
    <location>
        <begin position="67"/>
        <end position="91"/>
    </location>
</feature>
<keyword evidence="5" id="KW-0297">G-protein coupled receptor</keyword>
<dbReference type="FunFam" id="1.20.1070.10:FF:000035">
    <property type="entry name" value="C-C chemokine receptor type 6"/>
    <property type="match status" value="1"/>
</dbReference>
<keyword evidence="9" id="KW-0807">Transducer</keyword>
<dbReference type="PROSITE" id="PS50262">
    <property type="entry name" value="G_PROTEIN_RECEP_F1_2"/>
    <property type="match status" value="1"/>
</dbReference>
<keyword evidence="13" id="KW-1185">Reference proteome</keyword>
<evidence type="ECO:0000256" key="1">
    <source>
        <dbReference type="ARBA" id="ARBA00004651"/>
    </source>
</evidence>
<dbReference type="GO" id="GO:0016493">
    <property type="term" value="F:C-C chemokine receptor activity"/>
    <property type="evidence" value="ECO:0007669"/>
    <property type="project" value="TreeGrafter"/>
</dbReference>
<evidence type="ECO:0000256" key="9">
    <source>
        <dbReference type="ARBA" id="ARBA00023224"/>
    </source>
</evidence>
<evidence type="ECO:0000256" key="10">
    <source>
        <dbReference type="SAM" id="Phobius"/>
    </source>
</evidence>
<dbReference type="InterPro" id="IPR050119">
    <property type="entry name" value="CCR1-9-like"/>
</dbReference>
<evidence type="ECO:0000256" key="4">
    <source>
        <dbReference type="ARBA" id="ARBA00022989"/>
    </source>
</evidence>
<dbReference type="GO" id="GO:0060326">
    <property type="term" value="P:cell chemotaxis"/>
    <property type="evidence" value="ECO:0007669"/>
    <property type="project" value="TreeGrafter"/>
</dbReference>
<keyword evidence="3 10" id="KW-0812">Transmembrane</keyword>
<accession>A0AAD5FJ24</accession>
<feature type="transmembrane region" description="Helical" evidence="10">
    <location>
        <begin position="274"/>
        <end position="302"/>
    </location>
</feature>
<evidence type="ECO:0000256" key="6">
    <source>
        <dbReference type="ARBA" id="ARBA00023136"/>
    </source>
</evidence>
<keyword evidence="2" id="KW-1003">Cell membrane</keyword>
<keyword evidence="8" id="KW-0325">Glycoprotein</keyword>
<reference evidence="12" key="1">
    <citation type="submission" date="2018-07" db="EMBL/GenBank/DDBJ databases">
        <title>Comparative genomics of catfishes provides insights into carnivory and benthic adaptation.</title>
        <authorList>
            <person name="Zhang Y."/>
            <person name="Wang D."/>
            <person name="Peng Z."/>
            <person name="Zheng S."/>
            <person name="Shao F."/>
            <person name="Tao W."/>
        </authorList>
    </citation>
    <scope>NUCLEOTIDE SEQUENCE</scope>
    <source>
        <strain evidence="12">Chongqing</strain>
    </source>
</reference>
<dbReference type="GO" id="GO:0007204">
    <property type="term" value="P:positive regulation of cytosolic calcium ion concentration"/>
    <property type="evidence" value="ECO:0007669"/>
    <property type="project" value="TreeGrafter"/>
</dbReference>
<dbReference type="GO" id="GO:0009897">
    <property type="term" value="C:external side of plasma membrane"/>
    <property type="evidence" value="ECO:0007669"/>
    <property type="project" value="TreeGrafter"/>
</dbReference>
<keyword evidence="6 10" id="KW-0472">Membrane</keyword>
<evidence type="ECO:0000256" key="7">
    <source>
        <dbReference type="ARBA" id="ARBA00023170"/>
    </source>
</evidence>
<dbReference type="GO" id="GO:0019957">
    <property type="term" value="F:C-C chemokine binding"/>
    <property type="evidence" value="ECO:0007669"/>
    <property type="project" value="TreeGrafter"/>
</dbReference>